<dbReference type="SUPFAM" id="SSF52540">
    <property type="entry name" value="P-loop containing nucleoside triphosphate hydrolases"/>
    <property type="match status" value="1"/>
</dbReference>
<feature type="transmembrane region" description="Helical" evidence="5">
    <location>
        <begin position="46"/>
        <end position="67"/>
    </location>
</feature>
<accession>A0ABN2SGS5</accession>
<proteinExistence type="predicted"/>
<evidence type="ECO:0000256" key="5">
    <source>
        <dbReference type="SAM" id="Phobius"/>
    </source>
</evidence>
<reference evidence="7 8" key="1">
    <citation type="journal article" date="2019" name="Int. J. Syst. Evol. Microbiol.">
        <title>The Global Catalogue of Microorganisms (GCM) 10K type strain sequencing project: providing services to taxonomists for standard genome sequencing and annotation.</title>
        <authorList>
            <consortium name="The Broad Institute Genomics Platform"/>
            <consortium name="The Broad Institute Genome Sequencing Center for Infectious Disease"/>
            <person name="Wu L."/>
            <person name="Ma J."/>
        </authorList>
    </citation>
    <scope>NUCLEOTIDE SEQUENCE [LARGE SCALE GENOMIC DNA]</scope>
    <source>
        <strain evidence="7 8">JCM 14545</strain>
    </source>
</reference>
<dbReference type="InterPro" id="IPR002543">
    <property type="entry name" value="FtsK_dom"/>
</dbReference>
<keyword evidence="5" id="KW-0812">Transmembrane</keyword>
<keyword evidence="5" id="KW-1133">Transmembrane helix</keyword>
<protein>
    <submittedName>
        <fullName evidence="7">FtsK/SpoIIIE domain-containing protein</fullName>
    </submittedName>
</protein>
<dbReference type="InterPro" id="IPR050206">
    <property type="entry name" value="FtsK/SpoIIIE/SftA"/>
</dbReference>
<feature type="transmembrane region" description="Helical" evidence="5">
    <location>
        <begin position="155"/>
        <end position="173"/>
    </location>
</feature>
<dbReference type="Proteomes" id="UP001501116">
    <property type="component" value="Unassembled WGS sequence"/>
</dbReference>
<comment type="caution">
    <text evidence="7">The sequence shown here is derived from an EMBL/GenBank/DDBJ whole genome shotgun (WGS) entry which is preliminary data.</text>
</comment>
<evidence type="ECO:0000313" key="8">
    <source>
        <dbReference type="Proteomes" id="UP001501116"/>
    </source>
</evidence>
<evidence type="ECO:0000256" key="4">
    <source>
        <dbReference type="SAM" id="MobiDB-lite"/>
    </source>
</evidence>
<dbReference type="PANTHER" id="PTHR22683:SF41">
    <property type="entry name" value="DNA TRANSLOCASE FTSK"/>
    <property type="match status" value="1"/>
</dbReference>
<evidence type="ECO:0000313" key="7">
    <source>
        <dbReference type="EMBL" id="GAA1985432.1"/>
    </source>
</evidence>
<dbReference type="Gene3D" id="3.40.50.300">
    <property type="entry name" value="P-loop containing nucleotide triphosphate hydrolases"/>
    <property type="match status" value="1"/>
</dbReference>
<keyword evidence="1 3" id="KW-0547">Nucleotide-binding</keyword>
<evidence type="ECO:0000256" key="1">
    <source>
        <dbReference type="ARBA" id="ARBA00022741"/>
    </source>
</evidence>
<feature type="domain" description="FtsK" evidence="6">
    <location>
        <begin position="304"/>
        <end position="506"/>
    </location>
</feature>
<evidence type="ECO:0000256" key="2">
    <source>
        <dbReference type="ARBA" id="ARBA00022840"/>
    </source>
</evidence>
<gene>
    <name evidence="7" type="ORF">GCM10009754_73790</name>
</gene>
<feature type="region of interest" description="Disordered" evidence="4">
    <location>
        <begin position="659"/>
        <end position="687"/>
    </location>
</feature>
<evidence type="ECO:0000259" key="6">
    <source>
        <dbReference type="PROSITE" id="PS50901"/>
    </source>
</evidence>
<name>A0ABN2SGS5_9PSEU</name>
<feature type="transmembrane region" description="Helical" evidence="5">
    <location>
        <begin position="315"/>
        <end position="334"/>
    </location>
</feature>
<feature type="compositionally biased region" description="Basic and acidic residues" evidence="4">
    <location>
        <begin position="677"/>
        <end position="687"/>
    </location>
</feature>
<keyword evidence="2 3" id="KW-0067">ATP-binding</keyword>
<feature type="binding site" evidence="3">
    <location>
        <begin position="329"/>
        <end position="336"/>
    </location>
    <ligand>
        <name>ATP</name>
        <dbReference type="ChEBI" id="CHEBI:30616"/>
    </ligand>
</feature>
<dbReference type="EMBL" id="BAAANN010000042">
    <property type="protein sequence ID" value="GAA1985432.1"/>
    <property type="molecule type" value="Genomic_DNA"/>
</dbReference>
<evidence type="ECO:0000256" key="3">
    <source>
        <dbReference type="PROSITE-ProRule" id="PRU00289"/>
    </source>
</evidence>
<feature type="transmembrane region" description="Helical" evidence="5">
    <location>
        <begin position="131"/>
        <end position="149"/>
    </location>
</feature>
<dbReference type="PANTHER" id="PTHR22683">
    <property type="entry name" value="SPORULATION PROTEIN RELATED"/>
    <property type="match status" value="1"/>
</dbReference>
<dbReference type="PROSITE" id="PS50901">
    <property type="entry name" value="FTSK"/>
    <property type="match status" value="1"/>
</dbReference>
<sequence>MNDAPQHEEPPVPVDATAEPAVSFVDSVRKRRRLPIVPSWLRSWSALRSFFLTVSGFCAHTMLFHMVRSPLYAARILWRVPAGLRRAVRSVTRWAADWEAHPLRAASVRGEDTERYMKLAKQRDKRVRVRLMLLTVWSVSTVLTAFAVAGIEQPWLQGLAVVAVLVCLGIYGTPKDQPLVGRAVVAARYVKLTSDTVATALASISLGGIKDGSAIGFPSPITRDGPGWRADIDLPPGVTAAEVMERRTKLAAALSRPLGCVWPETAPDIHPGRLILWVADQDMSATRPPAWPLAKTGTGDLFAAMPIGTDPRGRWITATLMFTSVVIGALPRMGKTFSLRLLLLIAALDARAELYVFDLKGTGDLAALERVAHRYRAGDDEDDLLYILAALRELATEIRRRAKTIRTLPKDLCPENKITPHLANTKDLGLHPIVLGIDECQKLFEHPEQGKELEALCEDLVRRGPAVGIITVLATQRPDAKSLPTTISANAVLRLCLKVMGQTENDMVLGTSAYRNGLRATTFSFRDKGIGYLVGATDEPAILRTSYLDGPAADAVAIRARALREARGGLTGYAANDDPTTDTDSRRESSTLLTDLCAVFHPSELKVWSETLVDRLGDLRPDKYRAWANLDTGAAKAAQLAAALRPYGVSTAQVWGTDHATGKQANRRGVTYTDATAARDRLNHGHH</sequence>
<keyword evidence="5" id="KW-0472">Membrane</keyword>
<keyword evidence="8" id="KW-1185">Reference proteome</keyword>
<dbReference type="InterPro" id="IPR027417">
    <property type="entry name" value="P-loop_NTPase"/>
</dbReference>
<organism evidence="7 8">
    <name type="scientific">Amycolatopsis minnesotensis</name>
    <dbReference type="NCBI Taxonomy" id="337894"/>
    <lineage>
        <taxon>Bacteria</taxon>
        <taxon>Bacillati</taxon>
        <taxon>Actinomycetota</taxon>
        <taxon>Actinomycetes</taxon>
        <taxon>Pseudonocardiales</taxon>
        <taxon>Pseudonocardiaceae</taxon>
        <taxon>Amycolatopsis</taxon>
    </lineage>
</organism>